<evidence type="ECO:0000313" key="3">
    <source>
        <dbReference type="Proteomes" id="UP001231915"/>
    </source>
</evidence>
<feature type="transmembrane region" description="Helical" evidence="1">
    <location>
        <begin position="23"/>
        <end position="40"/>
    </location>
</feature>
<accession>A0ABT7EPI7</accession>
<dbReference type="Proteomes" id="UP001231915">
    <property type="component" value="Unassembled WGS sequence"/>
</dbReference>
<protein>
    <submittedName>
        <fullName evidence="2">DUF805 domain-containing protein</fullName>
    </submittedName>
</protein>
<feature type="transmembrane region" description="Helical" evidence="1">
    <location>
        <begin position="78"/>
        <end position="97"/>
    </location>
</feature>
<dbReference type="EMBL" id="JASJUT010000008">
    <property type="protein sequence ID" value="MDK2596965.1"/>
    <property type="molecule type" value="Genomic_DNA"/>
</dbReference>
<keyword evidence="3" id="KW-1185">Reference proteome</keyword>
<keyword evidence="1" id="KW-1133">Transmembrane helix</keyword>
<organism evidence="2 3">
    <name type="scientific">Pseudoalteromonas obscura</name>
    <dbReference type="NCBI Taxonomy" id="3048491"/>
    <lineage>
        <taxon>Bacteria</taxon>
        <taxon>Pseudomonadati</taxon>
        <taxon>Pseudomonadota</taxon>
        <taxon>Gammaproteobacteria</taxon>
        <taxon>Alteromonadales</taxon>
        <taxon>Pseudoalteromonadaceae</taxon>
        <taxon>Pseudoalteromonas</taxon>
    </lineage>
</organism>
<reference evidence="2 3" key="1">
    <citation type="submission" date="2023-05" db="EMBL/GenBank/DDBJ databases">
        <title>Pseudoalteromonas ardens sp. nov., Pseudoalteromonas obscura sp. nov., and Pseudoalteromonas umbrosa sp. nov., isolated from the coral Montipora capitata.</title>
        <authorList>
            <person name="Thomas E.M."/>
            <person name="Smith E.M."/>
            <person name="Papke E."/>
            <person name="Shlafstein M.D."/>
            <person name="Oline D.K."/>
            <person name="Videau P."/>
            <person name="Saw J.H."/>
            <person name="Strangman W.K."/>
            <person name="Ushijima B."/>
        </authorList>
    </citation>
    <scope>NUCLEOTIDE SEQUENCE [LARGE SCALE GENOMIC DNA]</scope>
    <source>
        <strain evidence="2 3">P94</strain>
    </source>
</reference>
<dbReference type="RefSeq" id="WP_211008355.1">
    <property type="nucleotide sequence ID" value="NZ_JASJUT010000008.1"/>
</dbReference>
<evidence type="ECO:0000256" key="1">
    <source>
        <dbReference type="SAM" id="Phobius"/>
    </source>
</evidence>
<comment type="caution">
    <text evidence="2">The sequence shown here is derived from an EMBL/GenBank/DDBJ whole genome shotgun (WGS) entry which is preliminary data.</text>
</comment>
<keyword evidence="1" id="KW-0472">Membrane</keyword>
<name>A0ABT7EPI7_9GAMM</name>
<dbReference type="Pfam" id="PF05656">
    <property type="entry name" value="DUF805"/>
    <property type="match status" value="1"/>
</dbReference>
<feature type="transmembrane region" description="Helical" evidence="1">
    <location>
        <begin position="46"/>
        <end position="66"/>
    </location>
</feature>
<sequence>MEWYISVLKNYVVFNGRARRKEYWMFFLFNFIFSIVFGFLDGVLGTSFLSIIYALAVLVPSIAVSIRRLHDTGRSGWWILITLLPLIGAIVLIIFAIQEGDQDSNDYGPNPKGVDQALA</sequence>
<dbReference type="PANTHER" id="PTHR34980:SF2">
    <property type="entry name" value="INNER MEMBRANE PROTEIN YHAH-RELATED"/>
    <property type="match status" value="1"/>
</dbReference>
<evidence type="ECO:0000313" key="2">
    <source>
        <dbReference type="EMBL" id="MDK2596965.1"/>
    </source>
</evidence>
<gene>
    <name evidence="2" type="ORF">QNM18_18085</name>
</gene>
<dbReference type="PANTHER" id="PTHR34980">
    <property type="entry name" value="INNER MEMBRANE PROTEIN-RELATED-RELATED"/>
    <property type="match status" value="1"/>
</dbReference>
<dbReference type="InterPro" id="IPR008523">
    <property type="entry name" value="DUF805"/>
</dbReference>
<proteinExistence type="predicted"/>
<keyword evidence="1" id="KW-0812">Transmembrane</keyword>